<evidence type="ECO:0000313" key="7">
    <source>
        <dbReference type="EMBL" id="CAG9803777.1"/>
    </source>
</evidence>
<dbReference type="PANTHER" id="PTHR14206:SF7">
    <property type="entry name" value="INSULIN RECEPTOR SUBSTRATE 53 KDA, ISOFORM A"/>
    <property type="match status" value="1"/>
</dbReference>
<proteinExistence type="predicted"/>
<dbReference type="Proteomes" id="UP001153620">
    <property type="component" value="Chromosome 2"/>
</dbReference>
<dbReference type="InterPro" id="IPR013606">
    <property type="entry name" value="I-BAR_dom"/>
</dbReference>
<dbReference type="GO" id="GO:0005829">
    <property type="term" value="C:cytosol"/>
    <property type="evidence" value="ECO:0007669"/>
    <property type="project" value="TreeGrafter"/>
</dbReference>
<evidence type="ECO:0000256" key="1">
    <source>
        <dbReference type="ARBA" id="ARBA00022443"/>
    </source>
</evidence>
<feature type="compositionally biased region" description="Polar residues" evidence="4">
    <location>
        <begin position="371"/>
        <end position="382"/>
    </location>
</feature>
<dbReference type="SUPFAM" id="SSF50044">
    <property type="entry name" value="SH3-domain"/>
    <property type="match status" value="1"/>
</dbReference>
<dbReference type="PANTHER" id="PTHR14206">
    <property type="entry name" value="BRAIN-SPECIFIC ANGIOGENESIS INHIBITOR 1-ASSOCIATED PROTEIN 2"/>
    <property type="match status" value="1"/>
</dbReference>
<dbReference type="OrthoDB" id="3800937at2759"/>
<keyword evidence="8" id="KW-1185">Reference proteome</keyword>
<protein>
    <submittedName>
        <fullName evidence="7">Uncharacterized protein</fullName>
    </submittedName>
</protein>
<dbReference type="EMBL" id="OU895878">
    <property type="protein sequence ID" value="CAG9803777.1"/>
    <property type="molecule type" value="Genomic_DNA"/>
</dbReference>
<feature type="compositionally biased region" description="Basic and acidic residues" evidence="4">
    <location>
        <begin position="536"/>
        <end position="547"/>
    </location>
</feature>
<dbReference type="GO" id="GO:0051017">
    <property type="term" value="P:actin filament bundle assembly"/>
    <property type="evidence" value="ECO:0007669"/>
    <property type="project" value="TreeGrafter"/>
</dbReference>
<evidence type="ECO:0000259" key="5">
    <source>
        <dbReference type="PROSITE" id="PS50002"/>
    </source>
</evidence>
<dbReference type="Pfam" id="PF00018">
    <property type="entry name" value="SH3_1"/>
    <property type="match status" value="1"/>
</dbReference>
<feature type="region of interest" description="Disordered" evidence="4">
    <location>
        <begin position="364"/>
        <end position="402"/>
    </location>
</feature>
<dbReference type="InterPro" id="IPR001452">
    <property type="entry name" value="SH3_domain"/>
</dbReference>
<dbReference type="Gene3D" id="1.20.1270.60">
    <property type="entry name" value="Arfaptin homology (AH) domain/BAR domain"/>
    <property type="match status" value="1"/>
</dbReference>
<feature type="domain" description="IMD" evidence="6">
    <location>
        <begin position="1"/>
        <end position="191"/>
    </location>
</feature>
<evidence type="ECO:0000256" key="4">
    <source>
        <dbReference type="SAM" id="MobiDB-lite"/>
    </source>
</evidence>
<dbReference type="GO" id="GO:0007009">
    <property type="term" value="P:plasma membrane organization"/>
    <property type="evidence" value="ECO:0007669"/>
    <property type="project" value="InterPro"/>
</dbReference>
<dbReference type="InterPro" id="IPR027267">
    <property type="entry name" value="AH/BAR_dom_sf"/>
</dbReference>
<dbReference type="SUPFAM" id="SSF103657">
    <property type="entry name" value="BAR/IMD domain-like"/>
    <property type="match status" value="1"/>
</dbReference>
<keyword evidence="1 2" id="KW-0728">SH3 domain</keyword>
<feature type="region of interest" description="Disordered" evidence="4">
    <location>
        <begin position="665"/>
        <end position="696"/>
    </location>
</feature>
<accession>A0A9N9RUV0</accession>
<evidence type="ECO:0000259" key="6">
    <source>
        <dbReference type="PROSITE" id="PS51338"/>
    </source>
</evidence>
<feature type="compositionally biased region" description="Polar residues" evidence="4">
    <location>
        <begin position="683"/>
        <end position="692"/>
    </location>
</feature>
<dbReference type="GO" id="GO:0005654">
    <property type="term" value="C:nucleoplasm"/>
    <property type="evidence" value="ECO:0007669"/>
    <property type="project" value="TreeGrafter"/>
</dbReference>
<dbReference type="Gene3D" id="2.30.30.40">
    <property type="entry name" value="SH3 Domains"/>
    <property type="match status" value="1"/>
</dbReference>
<dbReference type="Pfam" id="PF08397">
    <property type="entry name" value="IMD"/>
    <property type="match status" value="1"/>
</dbReference>
<dbReference type="PROSITE" id="PS50002">
    <property type="entry name" value="SH3"/>
    <property type="match status" value="1"/>
</dbReference>
<dbReference type="AlphaFoldDB" id="A0A9N9RUV0"/>
<organism evidence="7 8">
    <name type="scientific">Chironomus riparius</name>
    <dbReference type="NCBI Taxonomy" id="315576"/>
    <lineage>
        <taxon>Eukaryota</taxon>
        <taxon>Metazoa</taxon>
        <taxon>Ecdysozoa</taxon>
        <taxon>Arthropoda</taxon>
        <taxon>Hexapoda</taxon>
        <taxon>Insecta</taxon>
        <taxon>Pterygota</taxon>
        <taxon>Neoptera</taxon>
        <taxon>Endopterygota</taxon>
        <taxon>Diptera</taxon>
        <taxon>Nematocera</taxon>
        <taxon>Chironomoidea</taxon>
        <taxon>Chironomidae</taxon>
        <taxon>Chironominae</taxon>
        <taxon>Chironomus</taxon>
    </lineage>
</organism>
<sequence>MDGEKNVKAIDGIYKNILEKFNPESKKMLINAKAYLKALHSSSQASKIFADSLSKIARNARESTQGTSDIGSALMEIIDIFNFIEEQHMSILKAFYVDFICPLETNLDKDIKVIQLEQKKFAQQFKMKMESFDKATAAVKKNRKKKNNAERELKCIQILEDEKKSLDNFCDQSYKNAVLQERRRYGFILERYTESVAKHYLHFFNNSFATIDNNIQRWSDIASTREMFMPSPIISSNILPEKNNDNRIFNDMNQRTSMERESLSVSDESVSNLSIANKTNDIETVRSRFSMDSLATSQNNRNIVYALYGHSATSENQLNFSEGDKLCLIGENLNGWQFGENLTTKLFGWFPSSYVDMNLQRNGKESETDGEINNNNKYQSVSKQRKFQNPPMARPPSPPLQNVTMDVQKSMRGMYSSNDSGFSNEIAPVAPEVDYSDDEIPQKVPIRKPAEKPVQKQTSVVKNENVMNKGQSNSYGDLTIDRTVGRNKAFWRFSKSEDVLEGMGLWKHRDLLPIDGDDHDRTLKKQPAESSKNKKRLSEKPLPKEMDNSNKIVNTREKMQDDHEMNITESLYDEAPKRRNHAAPTPMNMHNEKHYYKEIQDTNFYDDDDEILMRTVKRKEILKQYHSSETDTEEVSVNSDPYDCIFVNDHLVPRSEINMSKQNTLLPRTKLSKSKHSHDNDNTIKSSSNSAVRKNKTFEPWHNMWDDERKEIVK</sequence>
<dbReference type="InterPro" id="IPR036028">
    <property type="entry name" value="SH3-like_dom_sf"/>
</dbReference>
<feature type="region of interest" description="Disordered" evidence="4">
    <location>
        <begin position="512"/>
        <end position="547"/>
    </location>
</feature>
<dbReference type="InterPro" id="IPR027681">
    <property type="entry name" value="IRSp53/IRTKS/Pinkbar"/>
</dbReference>
<keyword evidence="3" id="KW-0175">Coiled coil</keyword>
<dbReference type="SMART" id="SM00326">
    <property type="entry name" value="SH3"/>
    <property type="match status" value="1"/>
</dbReference>
<feature type="coiled-coil region" evidence="3">
    <location>
        <begin position="132"/>
        <end position="159"/>
    </location>
</feature>
<gene>
    <name evidence="7" type="ORF">CHIRRI_LOCUS6673</name>
</gene>
<evidence type="ECO:0000256" key="3">
    <source>
        <dbReference type="SAM" id="Coils"/>
    </source>
</evidence>
<feature type="domain" description="SH3" evidence="5">
    <location>
        <begin position="299"/>
        <end position="360"/>
    </location>
</feature>
<reference evidence="7" key="2">
    <citation type="submission" date="2022-10" db="EMBL/GenBank/DDBJ databases">
        <authorList>
            <consortium name="ENA_rothamsted_submissions"/>
            <consortium name="culmorum"/>
            <person name="King R."/>
        </authorList>
    </citation>
    <scope>NUCLEOTIDE SEQUENCE</scope>
</reference>
<name>A0A9N9RUV0_9DIPT</name>
<evidence type="ECO:0000256" key="2">
    <source>
        <dbReference type="PROSITE-ProRule" id="PRU00192"/>
    </source>
</evidence>
<reference evidence="7" key="1">
    <citation type="submission" date="2022-01" db="EMBL/GenBank/DDBJ databases">
        <authorList>
            <person name="King R."/>
        </authorList>
    </citation>
    <scope>NUCLEOTIDE SEQUENCE</scope>
</reference>
<evidence type="ECO:0000313" key="8">
    <source>
        <dbReference type="Proteomes" id="UP001153620"/>
    </source>
</evidence>
<feature type="compositionally biased region" description="Basic and acidic residues" evidence="4">
    <location>
        <begin position="512"/>
        <end position="527"/>
    </location>
</feature>
<dbReference type="GO" id="GO:0051764">
    <property type="term" value="P:actin crosslink formation"/>
    <property type="evidence" value="ECO:0007669"/>
    <property type="project" value="TreeGrafter"/>
</dbReference>
<dbReference type="GO" id="GO:0030838">
    <property type="term" value="P:positive regulation of actin filament polymerization"/>
    <property type="evidence" value="ECO:0007669"/>
    <property type="project" value="TreeGrafter"/>
</dbReference>
<dbReference type="PROSITE" id="PS51338">
    <property type="entry name" value="IMD"/>
    <property type="match status" value="1"/>
</dbReference>